<dbReference type="KEGG" id="ccro:CMC5_020260"/>
<dbReference type="AlphaFoldDB" id="A0A0K1EBC5"/>
<feature type="compositionally biased region" description="Low complexity" evidence="1">
    <location>
        <begin position="317"/>
        <end position="332"/>
    </location>
</feature>
<feature type="compositionally biased region" description="Low complexity" evidence="1">
    <location>
        <begin position="251"/>
        <end position="265"/>
    </location>
</feature>
<feature type="region of interest" description="Disordered" evidence="1">
    <location>
        <begin position="1"/>
        <end position="40"/>
    </location>
</feature>
<feature type="compositionally biased region" description="Basic and acidic residues" evidence="1">
    <location>
        <begin position="1"/>
        <end position="27"/>
    </location>
</feature>
<feature type="compositionally biased region" description="Polar residues" evidence="1">
    <location>
        <begin position="298"/>
        <end position="309"/>
    </location>
</feature>
<name>A0A0K1EBC5_CHOCO</name>
<organism evidence="3 4">
    <name type="scientific">Chondromyces crocatus</name>
    <dbReference type="NCBI Taxonomy" id="52"/>
    <lineage>
        <taxon>Bacteria</taxon>
        <taxon>Pseudomonadati</taxon>
        <taxon>Myxococcota</taxon>
        <taxon>Polyangia</taxon>
        <taxon>Polyangiales</taxon>
        <taxon>Polyangiaceae</taxon>
        <taxon>Chondromyces</taxon>
    </lineage>
</organism>
<feature type="region of interest" description="Disordered" evidence="1">
    <location>
        <begin position="122"/>
        <end position="182"/>
    </location>
</feature>
<feature type="region of interest" description="Disordered" evidence="1">
    <location>
        <begin position="210"/>
        <end position="372"/>
    </location>
</feature>
<protein>
    <submittedName>
        <fullName evidence="3">Uncharacterized protein</fullName>
    </submittedName>
</protein>
<feature type="compositionally biased region" description="Low complexity" evidence="1">
    <location>
        <begin position="276"/>
        <end position="293"/>
    </location>
</feature>
<evidence type="ECO:0000313" key="3">
    <source>
        <dbReference type="EMBL" id="AKT37883.1"/>
    </source>
</evidence>
<reference evidence="3 4" key="1">
    <citation type="submission" date="2015-07" db="EMBL/GenBank/DDBJ databases">
        <title>Genome analysis of myxobacterium Chondromyces crocatus Cm c5 reveals a high potential for natural compound synthesis and the genetic basis for the loss of fruiting body formation.</title>
        <authorList>
            <person name="Zaburannyi N."/>
            <person name="Bunk B."/>
            <person name="Maier J."/>
            <person name="Overmann J."/>
            <person name="Mueller R."/>
        </authorList>
    </citation>
    <scope>NUCLEOTIDE SEQUENCE [LARGE SCALE GENOMIC DNA]</scope>
    <source>
        <strain evidence="3 4">Cm c5</strain>
    </source>
</reference>
<feature type="region of interest" description="Disordered" evidence="1">
    <location>
        <begin position="59"/>
        <end position="97"/>
    </location>
</feature>
<sequence>MSDETGREPADTPEAHGVLRSDGEDAVRGYAEGSIAPRPLAPTLEMERVRIVEGALLIDPSPCVCPPPDARKPTGPRNPDQKHLPQTPELGVALPERLPLTKKQPLVIDGDVLREWHDAWEEQKAGEHRPQDGPSSPLASSPRACTSDPRTSDRTLTPDAQTPTSGAPSPLASTTEEPRSRRRRRRFGVLLLLGGALSLAAIAFWGRAQRPTSTPLSENPGEEGGPGEEEGPGGEPRSPANGSERRAPRDPLLASSSPARGPSPRDVSPATTLLELPVAPSTATPSPSGSLAARPFSASPNIARSSALSPSRVPAQSPSASSPTVAGAASVPSPSPTPPHVPTSRGVIPSAPATSGPRAPQTLDSYDRPNYD</sequence>
<dbReference type="EMBL" id="CP012159">
    <property type="protein sequence ID" value="AKT37883.1"/>
    <property type="molecule type" value="Genomic_DNA"/>
</dbReference>
<accession>A0A0K1EBC5</accession>
<feature type="compositionally biased region" description="Basic and acidic residues" evidence="1">
    <location>
        <begin position="122"/>
        <end position="131"/>
    </location>
</feature>
<evidence type="ECO:0000256" key="2">
    <source>
        <dbReference type="SAM" id="Phobius"/>
    </source>
</evidence>
<gene>
    <name evidence="3" type="ORF">CMC5_020260</name>
</gene>
<dbReference type="Proteomes" id="UP000067626">
    <property type="component" value="Chromosome"/>
</dbReference>
<feature type="compositionally biased region" description="Polar residues" evidence="1">
    <location>
        <begin position="154"/>
        <end position="175"/>
    </location>
</feature>
<evidence type="ECO:0000313" key="4">
    <source>
        <dbReference type="Proteomes" id="UP000067626"/>
    </source>
</evidence>
<dbReference type="STRING" id="52.CMC5_020260"/>
<proteinExistence type="predicted"/>
<keyword evidence="4" id="KW-1185">Reference proteome</keyword>
<keyword evidence="2" id="KW-0812">Transmembrane</keyword>
<feature type="transmembrane region" description="Helical" evidence="2">
    <location>
        <begin position="187"/>
        <end position="206"/>
    </location>
</feature>
<evidence type="ECO:0000256" key="1">
    <source>
        <dbReference type="SAM" id="MobiDB-lite"/>
    </source>
</evidence>
<keyword evidence="2" id="KW-0472">Membrane</keyword>
<keyword evidence="2" id="KW-1133">Transmembrane helix</keyword>